<sequence length="138" mass="15700">MLLEASITEDSTDNNSRSKFIVVVKKRLKETIIKIKVKKQKEQKCCWTVHLPCLALMYHNVVAAADDEALRQEVSNPSTPKIELEDAAVKNSFPGSRLELSNDRDRVVEARDELHRMLNENSFNLLEVPSPDNDLPEV</sequence>
<protein>
    <submittedName>
        <fullName evidence="1">ADP-ribosylation factor isoform X1</fullName>
    </submittedName>
</protein>
<gene>
    <name evidence="2" type="ORF">E5676_scaffold447G00910</name>
    <name evidence="1" type="ORF">E6C27_scaffold34G00150</name>
</gene>
<dbReference type="AlphaFoldDB" id="A0A5A7SNE1"/>
<dbReference type="EMBL" id="SSTD01011480">
    <property type="protein sequence ID" value="TYK09683.1"/>
    <property type="molecule type" value="Genomic_DNA"/>
</dbReference>
<proteinExistence type="predicted"/>
<dbReference type="Proteomes" id="UP000321393">
    <property type="component" value="Unassembled WGS sequence"/>
</dbReference>
<reference evidence="3 4" key="1">
    <citation type="submission" date="2019-08" db="EMBL/GenBank/DDBJ databases">
        <title>Draft genome sequences of two oriental melons (Cucumis melo L. var makuwa).</title>
        <authorList>
            <person name="Kwon S.-Y."/>
        </authorList>
    </citation>
    <scope>NUCLEOTIDE SEQUENCE [LARGE SCALE GENOMIC DNA]</scope>
    <source>
        <strain evidence="4">cv. Chang Bougi</strain>
        <strain evidence="3">cv. SW 3</strain>
        <tissue evidence="1">Leaf</tissue>
    </source>
</reference>
<evidence type="ECO:0000313" key="3">
    <source>
        <dbReference type="Proteomes" id="UP000321393"/>
    </source>
</evidence>
<dbReference type="EMBL" id="SSTE01023063">
    <property type="protein sequence ID" value="KAA0025771.1"/>
    <property type="molecule type" value="Genomic_DNA"/>
</dbReference>
<accession>A0A5A7SNE1</accession>
<dbReference type="Proteomes" id="UP000321947">
    <property type="component" value="Unassembled WGS sequence"/>
</dbReference>
<name>A0A5A7SNE1_CUCMM</name>
<organism evidence="1 3">
    <name type="scientific">Cucumis melo var. makuwa</name>
    <name type="common">Oriental melon</name>
    <dbReference type="NCBI Taxonomy" id="1194695"/>
    <lineage>
        <taxon>Eukaryota</taxon>
        <taxon>Viridiplantae</taxon>
        <taxon>Streptophyta</taxon>
        <taxon>Embryophyta</taxon>
        <taxon>Tracheophyta</taxon>
        <taxon>Spermatophyta</taxon>
        <taxon>Magnoliopsida</taxon>
        <taxon>eudicotyledons</taxon>
        <taxon>Gunneridae</taxon>
        <taxon>Pentapetalae</taxon>
        <taxon>rosids</taxon>
        <taxon>fabids</taxon>
        <taxon>Cucurbitales</taxon>
        <taxon>Cucurbitaceae</taxon>
        <taxon>Benincaseae</taxon>
        <taxon>Cucumis</taxon>
    </lineage>
</organism>
<evidence type="ECO:0000313" key="1">
    <source>
        <dbReference type="EMBL" id="KAA0025771.1"/>
    </source>
</evidence>
<comment type="caution">
    <text evidence="1">The sequence shown here is derived from an EMBL/GenBank/DDBJ whole genome shotgun (WGS) entry which is preliminary data.</text>
</comment>
<evidence type="ECO:0000313" key="4">
    <source>
        <dbReference type="Proteomes" id="UP000321947"/>
    </source>
</evidence>
<evidence type="ECO:0000313" key="2">
    <source>
        <dbReference type="EMBL" id="TYK09683.1"/>
    </source>
</evidence>